<dbReference type="InterPro" id="IPR000555">
    <property type="entry name" value="JAMM/MPN+_dom"/>
</dbReference>
<dbReference type="FunFam" id="3.40.140.10:FF:000085">
    <property type="entry name" value="Mov34/MPN/PAD-1 family protein"/>
    <property type="match status" value="1"/>
</dbReference>
<organism evidence="7 8">
    <name type="scientific">Metallumcola ferriviriculae</name>
    <dbReference type="NCBI Taxonomy" id="3039180"/>
    <lineage>
        <taxon>Bacteria</taxon>
        <taxon>Bacillati</taxon>
        <taxon>Bacillota</taxon>
        <taxon>Clostridia</taxon>
        <taxon>Neomoorellales</taxon>
        <taxon>Desulfitibacteraceae</taxon>
        <taxon>Metallumcola</taxon>
    </lineage>
</organism>
<evidence type="ECO:0000256" key="5">
    <source>
        <dbReference type="ARBA" id="ARBA00023049"/>
    </source>
</evidence>
<dbReference type="GO" id="GO:0008270">
    <property type="term" value="F:zinc ion binding"/>
    <property type="evidence" value="ECO:0007669"/>
    <property type="project" value="TreeGrafter"/>
</dbReference>
<evidence type="ECO:0000313" key="8">
    <source>
        <dbReference type="Proteomes" id="UP001329915"/>
    </source>
</evidence>
<gene>
    <name evidence="7" type="ORF">MFMK1_002781</name>
</gene>
<sequence length="137" mass="15839">MIVKLSRAQYDQLVKQARDEFPLECCGLLAGRKIQEEIIVNKIFPGRNMDQSSEHFTMDPKEQFAALKEMRNEGLELVGNYHSHPYTPSRPSEEDKRLAYDPGILYAIISLKEKEPVLNFFKIATGEFVEELEYLLT</sequence>
<dbReference type="GO" id="GO:0006508">
    <property type="term" value="P:proteolysis"/>
    <property type="evidence" value="ECO:0007669"/>
    <property type="project" value="UniProtKB-KW"/>
</dbReference>
<dbReference type="GO" id="GO:0008235">
    <property type="term" value="F:metalloexopeptidase activity"/>
    <property type="evidence" value="ECO:0007669"/>
    <property type="project" value="TreeGrafter"/>
</dbReference>
<keyword evidence="2" id="KW-0479">Metal-binding</keyword>
<evidence type="ECO:0000256" key="3">
    <source>
        <dbReference type="ARBA" id="ARBA00022801"/>
    </source>
</evidence>
<feature type="domain" description="MPN" evidence="6">
    <location>
        <begin position="3"/>
        <end position="137"/>
    </location>
</feature>
<dbReference type="KEGG" id="dbc:MFMK1_002781"/>
<dbReference type="AlphaFoldDB" id="A0AAU0URN3"/>
<dbReference type="InterPro" id="IPR051929">
    <property type="entry name" value="VirAsm_ModProt"/>
</dbReference>
<reference evidence="7 8" key="1">
    <citation type="submission" date="2023-04" db="EMBL/GenBank/DDBJ databases">
        <authorList>
            <person name="Hsu D."/>
        </authorList>
    </citation>
    <scope>NUCLEOTIDE SEQUENCE [LARGE SCALE GENOMIC DNA]</scope>
    <source>
        <strain evidence="7 8">MK1</strain>
    </source>
</reference>
<dbReference type="SUPFAM" id="SSF102712">
    <property type="entry name" value="JAB1/MPN domain"/>
    <property type="match status" value="1"/>
</dbReference>
<dbReference type="CDD" id="cd08070">
    <property type="entry name" value="MPN_like"/>
    <property type="match status" value="1"/>
</dbReference>
<dbReference type="PROSITE" id="PS50249">
    <property type="entry name" value="MPN"/>
    <property type="match status" value="1"/>
</dbReference>
<name>A0AAU0URN3_9FIRM</name>
<evidence type="ECO:0000256" key="1">
    <source>
        <dbReference type="ARBA" id="ARBA00022670"/>
    </source>
</evidence>
<dbReference type="Pfam" id="PF14464">
    <property type="entry name" value="Prok-JAB"/>
    <property type="match status" value="1"/>
</dbReference>
<evidence type="ECO:0000256" key="4">
    <source>
        <dbReference type="ARBA" id="ARBA00022833"/>
    </source>
</evidence>
<evidence type="ECO:0000256" key="2">
    <source>
        <dbReference type="ARBA" id="ARBA00022723"/>
    </source>
</evidence>
<dbReference type="InterPro" id="IPR037518">
    <property type="entry name" value="MPN"/>
</dbReference>
<accession>A0AAU0URN3</accession>
<dbReference type="Gene3D" id="3.40.140.10">
    <property type="entry name" value="Cytidine Deaminase, domain 2"/>
    <property type="match status" value="1"/>
</dbReference>
<dbReference type="InterPro" id="IPR028090">
    <property type="entry name" value="JAB_dom_prok"/>
</dbReference>
<keyword evidence="1" id="KW-0645">Protease</keyword>
<dbReference type="PANTHER" id="PTHR34858:SF1">
    <property type="entry name" value="CYSO-CYSTEINE PEPTIDASE"/>
    <property type="match status" value="1"/>
</dbReference>
<dbReference type="SMART" id="SM00232">
    <property type="entry name" value="JAB_MPN"/>
    <property type="match status" value="1"/>
</dbReference>
<keyword evidence="4" id="KW-0862">Zinc</keyword>
<dbReference type="PANTHER" id="PTHR34858">
    <property type="entry name" value="CYSO-CYSTEINE PEPTIDASE"/>
    <property type="match status" value="1"/>
</dbReference>
<proteinExistence type="predicted"/>
<evidence type="ECO:0000259" key="6">
    <source>
        <dbReference type="PROSITE" id="PS50249"/>
    </source>
</evidence>
<dbReference type="Proteomes" id="UP001329915">
    <property type="component" value="Chromosome"/>
</dbReference>
<protein>
    <submittedName>
        <fullName evidence="7">M67 family metallopeptidase</fullName>
    </submittedName>
</protein>
<keyword evidence="3" id="KW-0378">Hydrolase</keyword>
<keyword evidence="8" id="KW-1185">Reference proteome</keyword>
<dbReference type="EMBL" id="CP121694">
    <property type="protein sequence ID" value="WRO22935.1"/>
    <property type="molecule type" value="Genomic_DNA"/>
</dbReference>
<keyword evidence="5" id="KW-0482">Metalloprotease</keyword>
<evidence type="ECO:0000313" key="7">
    <source>
        <dbReference type="EMBL" id="WRO22935.1"/>
    </source>
</evidence>